<feature type="non-terminal residue" evidence="1">
    <location>
        <position position="761"/>
    </location>
</feature>
<evidence type="ECO:0000313" key="1">
    <source>
        <dbReference type="EMBL" id="KAG8010384.1"/>
    </source>
</evidence>
<gene>
    <name evidence="1" type="ORF">GBF38_004874</name>
</gene>
<dbReference type="EMBL" id="CM024803">
    <property type="protein sequence ID" value="KAG8010384.1"/>
    <property type="molecule type" value="Genomic_DNA"/>
</dbReference>
<feature type="non-terminal residue" evidence="1">
    <location>
        <position position="1"/>
    </location>
</feature>
<comment type="caution">
    <text evidence="1">The sequence shown here is derived from an EMBL/GenBank/DDBJ whole genome shotgun (WGS) entry which is preliminary data.</text>
</comment>
<evidence type="ECO:0000313" key="2">
    <source>
        <dbReference type="Proteomes" id="UP000805704"/>
    </source>
</evidence>
<keyword evidence="2" id="KW-1185">Reference proteome</keyword>
<proteinExistence type="predicted"/>
<sequence length="761" mass="81696">VRGTGQRHRVRRWEQSQLTNKPHKLVIPAAHANKKFVLLVGDSHLRALVDGFVAMPEGPLSFGFMSTPGATAAHLRTELVAAVVPRQPDAVVVLAPSNNLTACRGLEDSSADFAALVKSARSRWSNVVVLDFPPRLSVAEAEQRLLRMAYHSVCVEQGVPFHHIAENFPLRQRDLWARDGTHLSDNVGMPILAYLLWQAADRQLAEPEPEPPVSAVPACPYRPRFATQVVVSGHEPQPRPAANPDGWVTVVRGQKRSLPEAELAALDAQVVQKKVVLKECFIPLTPVRFSPTLLRAVEKTSPSFLPSPEVETAVPVHIQMDTDVEVVSVVTPTSAVSTPVMDEFVLLVGDSHLRALVDGFVAMPEGPLSFGFMSTPGATAAHLRTELVAAVVPRQPDAVVVLAPSNNLTACRGLEDSSADFAALVKSARSRWSNMDTDVEVVSVVTPTSAVSTPVMDENEATHHAVDLTSEPGLSVPLPVRGGDEFVLLVGDSHLRALVDGFVAMPEGPLSFGFMSTPGATAAHLRTELVAAVVPRQPDAVVVLAPSNNLTACRGLEDSSADFAALVKSARSRWSNTHLSDNVGMPILAYLLWQAADRQLAEPEPEPEPPVSAVPACPYRPRFATQVVVSGHEPQPRPAANPDGWVTVVRGQKRSLPEAELAALDAQVVQKKVVLKECFIPLTPVRFSPTLLRAVEKTSPSFLPSPEVETAVPVHIQVDTAVSEVAKPVNALPVAEKMDTDVEVVSVVTPTSAVSTPVMDE</sequence>
<reference evidence="1" key="1">
    <citation type="submission" date="2020-04" db="EMBL/GenBank/DDBJ databases">
        <title>A chromosome-scale assembly and high-density genetic map of the yellow drum (Nibea albiflora) genome.</title>
        <authorList>
            <person name="Xu D."/>
            <person name="Zhang W."/>
            <person name="Chen R."/>
            <person name="Tan P."/>
            <person name="Wang L."/>
            <person name="Song H."/>
            <person name="Tian L."/>
            <person name="Zhu Q."/>
            <person name="Wang B."/>
        </authorList>
    </citation>
    <scope>NUCLEOTIDE SEQUENCE</scope>
    <source>
        <strain evidence="1">ZJHYS-2018</strain>
    </source>
</reference>
<accession>A0ACB7F873</accession>
<protein>
    <submittedName>
        <fullName evidence="1">Uncharacterized protein</fullName>
    </submittedName>
</protein>
<dbReference type="Proteomes" id="UP000805704">
    <property type="component" value="Chromosome 15"/>
</dbReference>
<name>A0ACB7F873_NIBAL</name>
<organism evidence="1 2">
    <name type="scientific">Nibea albiflora</name>
    <name type="common">Yellow drum</name>
    <name type="synonym">Corvina albiflora</name>
    <dbReference type="NCBI Taxonomy" id="240163"/>
    <lineage>
        <taxon>Eukaryota</taxon>
        <taxon>Metazoa</taxon>
        <taxon>Chordata</taxon>
        <taxon>Craniata</taxon>
        <taxon>Vertebrata</taxon>
        <taxon>Euteleostomi</taxon>
        <taxon>Actinopterygii</taxon>
        <taxon>Neopterygii</taxon>
        <taxon>Teleostei</taxon>
        <taxon>Neoteleostei</taxon>
        <taxon>Acanthomorphata</taxon>
        <taxon>Eupercaria</taxon>
        <taxon>Sciaenidae</taxon>
        <taxon>Nibea</taxon>
    </lineage>
</organism>